<keyword evidence="2" id="KW-1185">Reference proteome</keyword>
<evidence type="ECO:0000313" key="2">
    <source>
        <dbReference type="Proteomes" id="UP000502928"/>
    </source>
</evidence>
<dbReference type="EMBL" id="CP049616">
    <property type="protein sequence ID" value="QII45058.1"/>
    <property type="molecule type" value="Genomic_DNA"/>
</dbReference>
<organism evidence="1 2">
    <name type="scientific">Flagellimonas oceani</name>
    <dbReference type="NCBI Taxonomy" id="2698672"/>
    <lineage>
        <taxon>Bacteria</taxon>
        <taxon>Pseudomonadati</taxon>
        <taxon>Bacteroidota</taxon>
        <taxon>Flavobacteriia</taxon>
        <taxon>Flavobacteriales</taxon>
        <taxon>Flavobacteriaceae</taxon>
        <taxon>Flagellimonas</taxon>
    </lineage>
</organism>
<protein>
    <submittedName>
        <fullName evidence="1">Uncharacterized protein</fullName>
    </submittedName>
</protein>
<dbReference type="AlphaFoldDB" id="A0A6G7J364"/>
<proteinExistence type="predicted"/>
<gene>
    <name evidence="1" type="ORF">GVT53_10320</name>
</gene>
<evidence type="ECO:0000313" key="1">
    <source>
        <dbReference type="EMBL" id="QII45058.1"/>
    </source>
</evidence>
<name>A0A6G7J364_9FLAO</name>
<dbReference type="RefSeq" id="WP_166248571.1">
    <property type="nucleotide sequence ID" value="NZ_CP049616.1"/>
</dbReference>
<sequence>MVYLNFTNLDSETQERLLSSSKEDVESRSGTELRQFAETHDKDYDALLEDARPERSRREALRNLYHYDFVFNM</sequence>
<accession>A0A6G7J364</accession>
<dbReference type="KEGG" id="mut:GVT53_10320"/>
<reference evidence="1 2" key="1">
    <citation type="submission" date="2020-02" db="EMBL/GenBank/DDBJ databases">
        <title>Complete genome of Muricauda sp. 501str8.</title>
        <authorList>
            <person name="Dong B."/>
            <person name="Zhu S."/>
            <person name="Yang J."/>
            <person name="Chen J."/>
        </authorList>
    </citation>
    <scope>NUCLEOTIDE SEQUENCE [LARGE SCALE GENOMIC DNA]</scope>
    <source>
        <strain evidence="1 2">501str8</strain>
    </source>
</reference>
<dbReference type="Proteomes" id="UP000502928">
    <property type="component" value="Chromosome"/>
</dbReference>